<dbReference type="RefSeq" id="XP_003770595.2">
    <property type="nucleotide sequence ID" value="XM_003770547.4"/>
</dbReference>
<dbReference type="eggNOG" id="ENOG502SHID">
    <property type="taxonomic scope" value="Eukaryota"/>
</dbReference>
<proteinExistence type="predicted"/>
<feature type="domain" description="SRCR" evidence="7">
    <location>
        <begin position="24"/>
        <end position="123"/>
    </location>
</feature>
<evidence type="ECO:0000313" key="8">
    <source>
        <dbReference type="Ensembl" id="ENSSHAP00000007279.1"/>
    </source>
</evidence>
<evidence type="ECO:0000256" key="6">
    <source>
        <dbReference type="SAM" id="SignalP"/>
    </source>
</evidence>
<comment type="caution">
    <text evidence="5">Lacks conserved residue(s) required for the propagation of feature annotation.</text>
</comment>
<feature type="domain" description="SRCR" evidence="7">
    <location>
        <begin position="131"/>
        <end position="232"/>
    </location>
</feature>
<dbReference type="FunCoup" id="G3VVS4">
    <property type="interactions" value="7"/>
</dbReference>
<feature type="disulfide bond" evidence="5">
    <location>
        <begin position="94"/>
        <end position="104"/>
    </location>
</feature>
<organism evidence="8 9">
    <name type="scientific">Sarcophilus harrisii</name>
    <name type="common">Tasmanian devil</name>
    <name type="synonym">Sarcophilus laniarius</name>
    <dbReference type="NCBI Taxonomy" id="9305"/>
    <lineage>
        <taxon>Eukaryota</taxon>
        <taxon>Metazoa</taxon>
        <taxon>Chordata</taxon>
        <taxon>Craniata</taxon>
        <taxon>Vertebrata</taxon>
        <taxon>Euteleostomi</taxon>
        <taxon>Mammalia</taxon>
        <taxon>Metatheria</taxon>
        <taxon>Dasyuromorphia</taxon>
        <taxon>Dasyuridae</taxon>
        <taxon>Sarcophilus</taxon>
    </lineage>
</organism>
<dbReference type="OrthoDB" id="536948at2759"/>
<dbReference type="PROSITE" id="PS00420">
    <property type="entry name" value="SRCR_1"/>
    <property type="match status" value="1"/>
</dbReference>
<dbReference type="FunFam" id="3.10.250.10:FF:000010">
    <property type="entry name" value="T-cell differentiation antigen CD6"/>
    <property type="match status" value="1"/>
</dbReference>
<feature type="signal peptide" evidence="6">
    <location>
        <begin position="1"/>
        <end position="16"/>
    </location>
</feature>
<keyword evidence="1 6" id="KW-0732">Signal</keyword>
<dbReference type="CTD" id="922"/>
<dbReference type="AlphaFoldDB" id="G3VVS4"/>
<dbReference type="Proteomes" id="UP000007648">
    <property type="component" value="Unassembled WGS sequence"/>
</dbReference>
<dbReference type="FunFam" id="3.10.250.10:FF:000009">
    <property type="entry name" value="WC1"/>
    <property type="match status" value="1"/>
</dbReference>
<keyword evidence="2" id="KW-0677">Repeat</keyword>
<dbReference type="InterPro" id="IPR001190">
    <property type="entry name" value="SRCR"/>
</dbReference>
<accession>G3VVS4</accession>
<feature type="disulfide bond" evidence="5">
    <location>
        <begin position="201"/>
        <end position="211"/>
    </location>
</feature>
<evidence type="ECO:0000256" key="3">
    <source>
        <dbReference type="ARBA" id="ARBA00023157"/>
    </source>
</evidence>
<reference evidence="8" key="3">
    <citation type="submission" date="2025-09" db="UniProtKB">
        <authorList>
            <consortium name="Ensembl"/>
        </authorList>
    </citation>
    <scope>IDENTIFICATION</scope>
</reference>
<dbReference type="PROSITE" id="PS50287">
    <property type="entry name" value="SRCR_2"/>
    <property type="match status" value="3"/>
</dbReference>
<evidence type="ECO:0000256" key="2">
    <source>
        <dbReference type="ARBA" id="ARBA00022737"/>
    </source>
</evidence>
<dbReference type="GO" id="GO:0031638">
    <property type="term" value="P:zymogen activation"/>
    <property type="evidence" value="ECO:0007669"/>
    <property type="project" value="TreeGrafter"/>
</dbReference>
<dbReference type="GeneTree" id="ENSGT00940000161974"/>
<dbReference type="GO" id="GO:0009986">
    <property type="term" value="C:cell surface"/>
    <property type="evidence" value="ECO:0007669"/>
    <property type="project" value="Ensembl"/>
</dbReference>
<dbReference type="GO" id="GO:0005886">
    <property type="term" value="C:plasma membrane"/>
    <property type="evidence" value="ECO:0007669"/>
    <property type="project" value="TreeGrafter"/>
</dbReference>
<dbReference type="GO" id="GO:0005615">
    <property type="term" value="C:extracellular space"/>
    <property type="evidence" value="ECO:0007669"/>
    <property type="project" value="Ensembl"/>
</dbReference>
<keyword evidence="3 5" id="KW-1015">Disulfide bond</keyword>
<evidence type="ECO:0000256" key="5">
    <source>
        <dbReference type="PROSITE-ProRule" id="PRU00196"/>
    </source>
</evidence>
<feature type="disulfide bond" evidence="5">
    <location>
        <begin position="308"/>
        <end position="318"/>
    </location>
</feature>
<evidence type="ECO:0000256" key="4">
    <source>
        <dbReference type="ARBA" id="ARBA00023180"/>
    </source>
</evidence>
<dbReference type="PRINTS" id="PR00258">
    <property type="entry name" value="SPERACTRCPTR"/>
</dbReference>
<dbReference type="GeneID" id="100933332"/>
<dbReference type="PANTHER" id="PTHR48071">
    <property type="entry name" value="SRCR DOMAIN-CONTAINING PROTEIN"/>
    <property type="match status" value="1"/>
</dbReference>
<evidence type="ECO:0000259" key="7">
    <source>
        <dbReference type="PROSITE" id="PS50287"/>
    </source>
</evidence>
<dbReference type="Pfam" id="PF00530">
    <property type="entry name" value="SRCR"/>
    <property type="match status" value="3"/>
</dbReference>
<feature type="chain" id="PRO_5003458226" evidence="6">
    <location>
        <begin position="17"/>
        <end position="341"/>
    </location>
</feature>
<dbReference type="SUPFAM" id="SSF56487">
    <property type="entry name" value="SRCR-like"/>
    <property type="match status" value="3"/>
</dbReference>
<evidence type="ECO:0000256" key="1">
    <source>
        <dbReference type="ARBA" id="ARBA00022729"/>
    </source>
</evidence>
<dbReference type="GO" id="GO:0060100">
    <property type="term" value="P:positive regulation of phagocytosis, engulfment"/>
    <property type="evidence" value="ECO:0007669"/>
    <property type="project" value="Ensembl"/>
</dbReference>
<feature type="domain" description="SRCR" evidence="7">
    <location>
        <begin position="237"/>
        <end position="339"/>
    </location>
</feature>
<dbReference type="STRING" id="9305.ENSSHAP00000007279"/>
<name>G3VVS4_SARHA</name>
<sequence>MVLLFFLTLAIGPGLGFSDHPHGVRLVGGHNRCNGRVELQKNGQWGTVCDDHWTNETVAMVCQELQCGPAVKVWAGRLFPPKAPKDQPIWNLKCQGTEKTLAECEEDTVECDDHYEDAGAICKEPLNIEELRLVDGPNRCIGRVEVKYAEKWGTVCNADWTLQHAKILCQELGCGRAILTKGCCNKNQQGTGDIWPGQVKCQGSEESLRDCPVVPMEKNNCTHKDDTWVYCEEQFAMRLVDGESKCSGRLEVLHKGVWGSVCNDGWGEKEDQVVCQELHCGKALSQKPRARKSFGPGKGRIWLDDVRCQGTETSLIQCQHRFWGYHDCTHREDISVLCSEK</sequence>
<keyword evidence="9" id="KW-1185">Reference proteome</keyword>
<dbReference type="InterPro" id="IPR036772">
    <property type="entry name" value="SRCR-like_dom_sf"/>
</dbReference>
<keyword evidence="4" id="KW-0325">Glycoprotein</keyword>
<protein>
    <submittedName>
        <fullName evidence="8">CD5 molecule like</fullName>
    </submittedName>
</protein>
<dbReference type="SMART" id="SM00202">
    <property type="entry name" value="SR"/>
    <property type="match status" value="3"/>
</dbReference>
<dbReference type="InParanoid" id="G3VVS4"/>
<dbReference type="OMA" id="EQKGQWG"/>
<reference evidence="8" key="2">
    <citation type="submission" date="2025-08" db="UniProtKB">
        <authorList>
            <consortium name="Ensembl"/>
        </authorList>
    </citation>
    <scope>IDENTIFICATION</scope>
</reference>
<dbReference type="HOGENOM" id="CLU_002555_11_0_1"/>
<dbReference type="Ensembl" id="ENSSHAT00000007341.2">
    <property type="protein sequence ID" value="ENSSHAP00000007279.1"/>
    <property type="gene ID" value="ENSSHAG00000006327.2"/>
</dbReference>
<gene>
    <name evidence="8" type="primary">CD5L</name>
</gene>
<dbReference type="Gene3D" id="3.10.250.10">
    <property type="entry name" value="SRCR-like domain"/>
    <property type="match status" value="3"/>
</dbReference>
<dbReference type="KEGG" id="shr:100933332"/>
<dbReference type="GO" id="GO:0004252">
    <property type="term" value="F:serine-type endopeptidase activity"/>
    <property type="evidence" value="ECO:0007669"/>
    <property type="project" value="TreeGrafter"/>
</dbReference>
<dbReference type="FunFam" id="3.10.250.10:FF:000002">
    <property type="entry name" value="Scavenger receptor cysteine-rich type 1 protein M130"/>
    <property type="match status" value="1"/>
</dbReference>
<evidence type="ECO:0000313" key="9">
    <source>
        <dbReference type="Proteomes" id="UP000007648"/>
    </source>
</evidence>
<dbReference type="PANTHER" id="PTHR48071:SF8">
    <property type="entry name" value="CD5 ANTIGEN-LIKE"/>
    <property type="match status" value="1"/>
</dbReference>
<reference evidence="8 9" key="1">
    <citation type="journal article" date="2011" name="Proc. Natl. Acad. Sci. U.S.A.">
        <title>Genetic diversity and population structure of the endangered marsupial Sarcophilus harrisii (Tasmanian devil).</title>
        <authorList>
            <person name="Miller W."/>
            <person name="Hayes V.M."/>
            <person name="Ratan A."/>
            <person name="Petersen D.C."/>
            <person name="Wittekindt N.E."/>
            <person name="Miller J."/>
            <person name="Walenz B."/>
            <person name="Knight J."/>
            <person name="Qi J."/>
            <person name="Zhao F."/>
            <person name="Wang Q."/>
            <person name="Bedoya-Reina O.C."/>
            <person name="Katiyar N."/>
            <person name="Tomsho L.P."/>
            <person name="Kasson L.M."/>
            <person name="Hardie R.A."/>
            <person name="Woodbridge P."/>
            <person name="Tindall E.A."/>
            <person name="Bertelsen M.F."/>
            <person name="Dixon D."/>
            <person name="Pyecroft S."/>
            <person name="Helgen K.M."/>
            <person name="Lesk A.M."/>
            <person name="Pringle T.H."/>
            <person name="Patterson N."/>
            <person name="Zhang Y."/>
            <person name="Kreiss A."/>
            <person name="Woods G.M."/>
            <person name="Jones M.E."/>
            <person name="Schuster S.C."/>
        </authorList>
    </citation>
    <scope>NUCLEOTIDE SEQUENCE [LARGE SCALE GENOMIC DNA]</scope>
</reference>